<reference evidence="2 3" key="1">
    <citation type="journal article" date="2010" name="Nature">
        <title>Genome sequencing and analysis of the model grass Brachypodium distachyon.</title>
        <authorList>
            <consortium name="International Brachypodium Initiative"/>
        </authorList>
    </citation>
    <scope>NUCLEOTIDE SEQUENCE [LARGE SCALE GENOMIC DNA]</scope>
    <source>
        <strain evidence="2 3">Bd21</strain>
    </source>
</reference>
<accession>A0A0Q3KPL1</accession>
<dbReference type="EMBL" id="CM000884">
    <property type="protein sequence ID" value="KQJ81821.1"/>
    <property type="molecule type" value="Genomic_DNA"/>
</dbReference>
<dbReference type="GO" id="GO:0003676">
    <property type="term" value="F:nucleic acid binding"/>
    <property type="evidence" value="ECO:0007669"/>
    <property type="project" value="InterPro"/>
</dbReference>
<reference evidence="3" key="3">
    <citation type="submission" date="2018-08" db="UniProtKB">
        <authorList>
            <consortium name="EnsemblPlants"/>
        </authorList>
    </citation>
    <scope>IDENTIFICATION</scope>
    <source>
        <strain evidence="3">cv. Bd21</strain>
    </source>
</reference>
<dbReference type="Proteomes" id="UP000008810">
    <property type="component" value="Chromosome 5"/>
</dbReference>
<dbReference type="InterPro" id="IPR012337">
    <property type="entry name" value="RNaseH-like_sf"/>
</dbReference>
<dbReference type="InterPro" id="IPR002156">
    <property type="entry name" value="RNaseH_domain"/>
</dbReference>
<evidence type="ECO:0000313" key="4">
    <source>
        <dbReference type="Proteomes" id="UP000008810"/>
    </source>
</evidence>
<dbReference type="OrthoDB" id="694800at2759"/>
<organism evidence="2">
    <name type="scientific">Brachypodium distachyon</name>
    <name type="common">Purple false brome</name>
    <name type="synonym">Trachynia distachya</name>
    <dbReference type="NCBI Taxonomy" id="15368"/>
    <lineage>
        <taxon>Eukaryota</taxon>
        <taxon>Viridiplantae</taxon>
        <taxon>Streptophyta</taxon>
        <taxon>Embryophyta</taxon>
        <taxon>Tracheophyta</taxon>
        <taxon>Spermatophyta</taxon>
        <taxon>Magnoliopsida</taxon>
        <taxon>Liliopsida</taxon>
        <taxon>Poales</taxon>
        <taxon>Poaceae</taxon>
        <taxon>BOP clade</taxon>
        <taxon>Pooideae</taxon>
        <taxon>Stipodae</taxon>
        <taxon>Brachypodieae</taxon>
        <taxon>Brachypodium</taxon>
    </lineage>
</organism>
<evidence type="ECO:0000259" key="1">
    <source>
        <dbReference type="Pfam" id="PF13456"/>
    </source>
</evidence>
<evidence type="ECO:0000313" key="2">
    <source>
        <dbReference type="EMBL" id="KQJ81821.1"/>
    </source>
</evidence>
<dbReference type="Pfam" id="PF13456">
    <property type="entry name" value="RVT_3"/>
    <property type="match status" value="1"/>
</dbReference>
<dbReference type="EnsemblPlants" id="KQJ81821">
    <property type="protein sequence ID" value="KQJ81821"/>
    <property type="gene ID" value="BRADI_5g03283v3"/>
</dbReference>
<feature type="domain" description="RNase H type-1" evidence="1">
    <location>
        <begin position="5"/>
        <end position="65"/>
    </location>
</feature>
<dbReference type="Gramene" id="KQJ81821">
    <property type="protein sequence ID" value="KQJ81821"/>
    <property type="gene ID" value="BRADI_5g03283v3"/>
</dbReference>
<dbReference type="InterPro" id="IPR053151">
    <property type="entry name" value="RNase_H-like"/>
</dbReference>
<gene>
    <name evidence="2" type="ORF">BRADI_5g03283v3</name>
</gene>
<dbReference type="AlphaFoldDB" id="A0A0Q3KPL1"/>
<dbReference type="PANTHER" id="PTHR47723:SF18">
    <property type="entry name" value="RNASE H TYPE-1 DOMAIN-CONTAINING PROTEIN"/>
    <property type="match status" value="1"/>
</dbReference>
<protein>
    <recommendedName>
        <fullName evidence="1">RNase H type-1 domain-containing protein</fullName>
    </recommendedName>
</protein>
<reference evidence="2" key="2">
    <citation type="submission" date="2017-06" db="EMBL/GenBank/DDBJ databases">
        <title>WGS assembly of Brachypodium distachyon.</title>
        <authorList>
            <consortium name="The International Brachypodium Initiative"/>
            <person name="Lucas S."/>
            <person name="Harmon-Smith M."/>
            <person name="Lail K."/>
            <person name="Tice H."/>
            <person name="Grimwood J."/>
            <person name="Bruce D."/>
            <person name="Barry K."/>
            <person name="Shu S."/>
            <person name="Lindquist E."/>
            <person name="Wang M."/>
            <person name="Pitluck S."/>
            <person name="Vogel J.P."/>
            <person name="Garvin D.F."/>
            <person name="Mockler T.C."/>
            <person name="Schmutz J."/>
            <person name="Rokhsar D."/>
            <person name="Bevan M.W."/>
        </authorList>
    </citation>
    <scope>NUCLEOTIDE SEQUENCE</scope>
    <source>
        <strain evidence="2">Bd21</strain>
    </source>
</reference>
<proteinExistence type="predicted"/>
<evidence type="ECO:0000313" key="3">
    <source>
        <dbReference type="EnsemblPlants" id="KQJ81821"/>
    </source>
</evidence>
<dbReference type="InParanoid" id="A0A0Q3KPL1"/>
<dbReference type="GO" id="GO:0004523">
    <property type="term" value="F:RNA-DNA hybrid ribonuclease activity"/>
    <property type="evidence" value="ECO:0007669"/>
    <property type="project" value="InterPro"/>
</dbReference>
<dbReference type="PANTHER" id="PTHR47723">
    <property type="entry name" value="OS05G0353850 PROTEIN"/>
    <property type="match status" value="1"/>
</dbReference>
<sequence length="99" mass="10279">MVKLNVDAAFNSDDLSGAVAAVIRDEAGHFVAGANERINWCADAHIAETLALKFGLNLALSIGCFRVLGADLAATWEAGRQELRGGDGKRGLRGGSIGP</sequence>
<dbReference type="SUPFAM" id="SSF53098">
    <property type="entry name" value="Ribonuclease H-like"/>
    <property type="match status" value="1"/>
</dbReference>
<name>A0A0Q3KPL1_BRADI</name>
<keyword evidence="4" id="KW-1185">Reference proteome</keyword>